<evidence type="ECO:0000313" key="5">
    <source>
        <dbReference type="EMBL" id="PJF35404.1"/>
    </source>
</evidence>
<comment type="caution">
    <text evidence="6">The sequence shown here is derived from an EMBL/GenBank/DDBJ whole genome shotgun (WGS) entry which is preliminary data.</text>
</comment>
<evidence type="ECO:0000256" key="1">
    <source>
        <dbReference type="ARBA" id="ARBA00006534"/>
    </source>
</evidence>
<dbReference type="InterPro" id="IPR029062">
    <property type="entry name" value="Class_I_gatase-like"/>
</dbReference>
<evidence type="ECO:0000256" key="2">
    <source>
        <dbReference type="ARBA" id="ARBA00022670"/>
    </source>
</evidence>
<dbReference type="InterPro" id="IPR005320">
    <property type="entry name" value="Peptidase_S51"/>
</dbReference>
<dbReference type="EMBL" id="PGTL01000004">
    <property type="protein sequence ID" value="PJF43127.1"/>
    <property type="molecule type" value="Genomic_DNA"/>
</dbReference>
<gene>
    <name evidence="5" type="ORF">CUN49_10735</name>
    <name evidence="6" type="ORF">CUN50_01690</name>
</gene>
<dbReference type="SUPFAM" id="SSF52317">
    <property type="entry name" value="Class I glutamine amidotransferase-like"/>
    <property type="match status" value="1"/>
</dbReference>
<proteinExistence type="inferred from homology"/>
<keyword evidence="4" id="KW-0720">Serine protease</keyword>
<dbReference type="Proteomes" id="UP000229681">
    <property type="component" value="Unassembled WGS sequence"/>
</dbReference>
<dbReference type="AlphaFoldDB" id="A0A2M8PZZ8"/>
<dbReference type="Gene3D" id="3.40.50.880">
    <property type="match status" value="1"/>
</dbReference>
<protein>
    <recommendedName>
        <fullName evidence="9">Peptidase</fullName>
    </recommendedName>
</protein>
<keyword evidence="3" id="KW-0378">Hydrolase</keyword>
<dbReference type="Pfam" id="PF03575">
    <property type="entry name" value="Peptidase_S51"/>
    <property type="match status" value="1"/>
</dbReference>
<evidence type="ECO:0000256" key="4">
    <source>
        <dbReference type="ARBA" id="ARBA00022825"/>
    </source>
</evidence>
<name>A0A2M8PZZ8_9CHLR</name>
<accession>A0A2M8PCY7</accession>
<evidence type="ECO:0008006" key="9">
    <source>
        <dbReference type="Google" id="ProtNLM"/>
    </source>
</evidence>
<evidence type="ECO:0000256" key="3">
    <source>
        <dbReference type="ARBA" id="ARBA00022801"/>
    </source>
</evidence>
<accession>A0A2M8PZZ8</accession>
<dbReference type="EMBL" id="PGTM01000160">
    <property type="protein sequence ID" value="PJF35404.1"/>
    <property type="molecule type" value="Genomic_DNA"/>
</dbReference>
<dbReference type="GO" id="GO:0008236">
    <property type="term" value="F:serine-type peptidase activity"/>
    <property type="evidence" value="ECO:0007669"/>
    <property type="project" value="UniProtKB-KW"/>
</dbReference>
<reference evidence="7 8" key="1">
    <citation type="submission" date="2017-11" db="EMBL/GenBank/DDBJ databases">
        <title>Evolution of Phototrophy in the Chloroflexi Phylum Driven by Horizontal Gene Transfer.</title>
        <authorList>
            <person name="Ward L.M."/>
            <person name="Hemp J."/>
            <person name="Shih P.M."/>
            <person name="Mcglynn S.E."/>
            <person name="Fischer W."/>
        </authorList>
    </citation>
    <scope>NUCLEOTIDE SEQUENCE [LARGE SCALE GENOMIC DNA]</scope>
    <source>
        <strain evidence="6">CP1_1M</strain>
        <strain evidence="5">JP3_13</strain>
    </source>
</reference>
<evidence type="ECO:0000313" key="7">
    <source>
        <dbReference type="Proteomes" id="UP000228947"/>
    </source>
</evidence>
<keyword evidence="2" id="KW-0645">Protease</keyword>
<evidence type="ECO:0000313" key="8">
    <source>
        <dbReference type="Proteomes" id="UP000229681"/>
    </source>
</evidence>
<sequence length="257" mass="26876">MATGCAISRSAARCRGLRALCPWSRTERAMPRMNVLRWRDGRGWIVLAGSSAQLGDQDGVDFEVEAQALTRIAYGEPIAYIWAAGDADTADRHLALLDEMGAPTGYLVDIVTEDDHSIRAQLDEAGMIILGDGQAAETLRAALEGAALEGMQAAYARGAVILGIGAGAAALGSYLEGASGLGWVENAAIVPRYEQPSRAAALRALLEAHPSAYGIGIGSRSALALGAAGQVEVWGERKVTILLGSALLASDQHQKKP</sequence>
<organism evidence="6 7">
    <name type="scientific">Candidatus Thermofonsia Clade 1 bacterium</name>
    <dbReference type="NCBI Taxonomy" id="2364210"/>
    <lineage>
        <taxon>Bacteria</taxon>
        <taxon>Bacillati</taxon>
        <taxon>Chloroflexota</taxon>
        <taxon>Candidatus Thermofontia</taxon>
        <taxon>Candidatus Thermofonsia Clade 1</taxon>
    </lineage>
</organism>
<evidence type="ECO:0000313" key="6">
    <source>
        <dbReference type="EMBL" id="PJF43127.1"/>
    </source>
</evidence>
<comment type="similarity">
    <text evidence="1">Belongs to the peptidase S51 family.</text>
</comment>
<dbReference type="Proteomes" id="UP000228947">
    <property type="component" value="Unassembled WGS sequence"/>
</dbReference>
<dbReference type="GO" id="GO:0006508">
    <property type="term" value="P:proteolysis"/>
    <property type="evidence" value="ECO:0007669"/>
    <property type="project" value="UniProtKB-KW"/>
</dbReference>